<feature type="domain" description="Rad60/SUMO-like" evidence="1">
    <location>
        <begin position="221"/>
        <end position="288"/>
    </location>
</feature>
<dbReference type="AlphaFoldDB" id="A0AAJ0G6E7"/>
<evidence type="ECO:0000313" key="2">
    <source>
        <dbReference type="EMBL" id="KAK3050604.1"/>
    </source>
</evidence>
<dbReference type="PANTHER" id="PTHR10562">
    <property type="entry name" value="SMALL UBIQUITIN-RELATED MODIFIER"/>
    <property type="match status" value="1"/>
</dbReference>
<dbReference type="InterPro" id="IPR022617">
    <property type="entry name" value="Rad60/SUMO-like_dom"/>
</dbReference>
<evidence type="ECO:0000313" key="3">
    <source>
        <dbReference type="Proteomes" id="UP001271007"/>
    </source>
</evidence>
<organism evidence="2 3">
    <name type="scientific">Extremus antarcticus</name>
    <dbReference type="NCBI Taxonomy" id="702011"/>
    <lineage>
        <taxon>Eukaryota</taxon>
        <taxon>Fungi</taxon>
        <taxon>Dikarya</taxon>
        <taxon>Ascomycota</taxon>
        <taxon>Pezizomycotina</taxon>
        <taxon>Dothideomycetes</taxon>
        <taxon>Dothideomycetidae</taxon>
        <taxon>Mycosphaerellales</taxon>
        <taxon>Extremaceae</taxon>
        <taxon>Extremus</taxon>
    </lineage>
</organism>
<feature type="domain" description="Rad60/SUMO-like" evidence="1">
    <location>
        <begin position="9"/>
        <end position="75"/>
    </location>
</feature>
<protein>
    <recommendedName>
        <fullName evidence="1">Rad60/SUMO-like domain-containing protein</fullName>
    </recommendedName>
</protein>
<proteinExistence type="predicted"/>
<keyword evidence="3" id="KW-1185">Reference proteome</keyword>
<dbReference type="EMBL" id="JAWDJX010000031">
    <property type="protein sequence ID" value="KAK3050604.1"/>
    <property type="molecule type" value="Genomic_DNA"/>
</dbReference>
<evidence type="ECO:0000259" key="1">
    <source>
        <dbReference type="Pfam" id="PF11976"/>
    </source>
</evidence>
<name>A0AAJ0G6E7_9PEZI</name>
<sequence length="324" mass="36625">MDDTEHLHLQVVSNGADEIFVGMKHTTLLRKAMEVFCERQFMDPQHHILLFDGRRVGYMDTPAVLGMCDGDTVEAHANTIGMRTTSETSSDDSMEVDEPTPFFDHHSMSQSVMENGDYLDIKVITNDGDEVYFKIRPHSLMQKLMYAFCKRQGLILEHCDFLFDGDLVEFTDTPFTLGLSNGDVLEAYPYYLESCATSETSDESSMEVDSEVTTEDVRYVTIKVASEHDGELWFKLRENTQIKKVTEAFCDRVGLVMDHCIFWFDGAPLPQANTPVSLGMREGDVIEVHSYRQASAHAQVGEDDWVIVAKGDVEVLTERFATVI</sequence>
<reference evidence="2" key="1">
    <citation type="submission" date="2023-04" db="EMBL/GenBank/DDBJ databases">
        <title>Black Yeasts Isolated from many extreme environments.</title>
        <authorList>
            <person name="Coleine C."/>
            <person name="Stajich J.E."/>
            <person name="Selbmann L."/>
        </authorList>
    </citation>
    <scope>NUCLEOTIDE SEQUENCE</scope>
    <source>
        <strain evidence="2">CCFEE 5312</strain>
    </source>
</reference>
<accession>A0AAJ0G6E7</accession>
<comment type="caution">
    <text evidence="2">The sequence shown here is derived from an EMBL/GenBank/DDBJ whole genome shotgun (WGS) entry which is preliminary data.</text>
</comment>
<gene>
    <name evidence="2" type="ORF">LTR09_008244</name>
</gene>
<dbReference type="SUPFAM" id="SSF54236">
    <property type="entry name" value="Ubiquitin-like"/>
    <property type="match status" value="3"/>
</dbReference>
<dbReference type="InterPro" id="IPR029071">
    <property type="entry name" value="Ubiquitin-like_domsf"/>
</dbReference>
<feature type="domain" description="Rad60/SUMO-like" evidence="1">
    <location>
        <begin position="120"/>
        <end position="187"/>
    </location>
</feature>
<dbReference type="Proteomes" id="UP001271007">
    <property type="component" value="Unassembled WGS sequence"/>
</dbReference>
<dbReference type="Pfam" id="PF11976">
    <property type="entry name" value="Rad60-SLD"/>
    <property type="match status" value="3"/>
</dbReference>
<dbReference type="Gene3D" id="3.10.20.90">
    <property type="entry name" value="Phosphatidylinositol 3-kinase Catalytic Subunit, Chain A, domain 1"/>
    <property type="match status" value="3"/>
</dbReference>